<keyword evidence="1" id="KW-1133">Transmembrane helix</keyword>
<feature type="transmembrane region" description="Helical" evidence="1">
    <location>
        <begin position="109"/>
        <end position="132"/>
    </location>
</feature>
<evidence type="ECO:0000313" key="2">
    <source>
        <dbReference type="EMBL" id="CAG8978656.1"/>
    </source>
</evidence>
<keyword evidence="3" id="KW-1185">Reference proteome</keyword>
<accession>A0A9N9LU45</accession>
<feature type="transmembrane region" description="Helical" evidence="1">
    <location>
        <begin position="79"/>
        <end position="103"/>
    </location>
</feature>
<keyword evidence="1" id="KW-0812">Transmembrane</keyword>
<comment type="caution">
    <text evidence="2">The sequence shown here is derived from an EMBL/GenBank/DDBJ whole genome shotgun (WGS) entry which is preliminary data.</text>
</comment>
<name>A0A9N9LU45_9HELO</name>
<dbReference type="Proteomes" id="UP000701801">
    <property type="component" value="Unassembled WGS sequence"/>
</dbReference>
<proteinExistence type="predicted"/>
<evidence type="ECO:0000256" key="1">
    <source>
        <dbReference type="SAM" id="Phobius"/>
    </source>
</evidence>
<keyword evidence="1" id="KW-0472">Membrane</keyword>
<organism evidence="2 3">
    <name type="scientific">Hymenoscyphus albidus</name>
    <dbReference type="NCBI Taxonomy" id="595503"/>
    <lineage>
        <taxon>Eukaryota</taxon>
        <taxon>Fungi</taxon>
        <taxon>Dikarya</taxon>
        <taxon>Ascomycota</taxon>
        <taxon>Pezizomycotina</taxon>
        <taxon>Leotiomycetes</taxon>
        <taxon>Helotiales</taxon>
        <taxon>Helotiaceae</taxon>
        <taxon>Hymenoscyphus</taxon>
    </lineage>
</organism>
<dbReference type="AlphaFoldDB" id="A0A9N9LU45"/>
<dbReference type="OrthoDB" id="2386090at2759"/>
<reference evidence="2" key="1">
    <citation type="submission" date="2021-07" db="EMBL/GenBank/DDBJ databases">
        <authorList>
            <person name="Durling M."/>
        </authorList>
    </citation>
    <scope>NUCLEOTIDE SEQUENCE</scope>
</reference>
<gene>
    <name evidence="2" type="ORF">HYALB_00011752</name>
</gene>
<sequence length="252" mass="28447">MTMSLLASRRVLLNLRYRPVQLRSHFKDLKEFRAPGRFYSSKTISPASSSKPKAKAGSWGKVFPERLIIYHAGTFQSTFLACANVTSIFVFGAFCGLIAPNLFLYDPDIPLWVALTIFISGLIPPIVAMYVSRPFVCFIHLRLPLYARASRELMLRYAKTLPKDAVLDITTIKMFGSKRINQVKVSELYPIRGRLKLANYGRDVSVANAKRPWWMPRALSKFNVHTKKETKIAGGEAWPLIAATIAKRAPKI</sequence>
<dbReference type="EMBL" id="CAJVRM010000272">
    <property type="protein sequence ID" value="CAG8978656.1"/>
    <property type="molecule type" value="Genomic_DNA"/>
</dbReference>
<evidence type="ECO:0000313" key="3">
    <source>
        <dbReference type="Proteomes" id="UP000701801"/>
    </source>
</evidence>
<protein>
    <submittedName>
        <fullName evidence="2">Uncharacterized protein</fullName>
    </submittedName>
</protein>